<dbReference type="Gene3D" id="3.40.50.11780">
    <property type="match status" value="1"/>
</dbReference>
<keyword evidence="5" id="KW-1185">Reference proteome</keyword>
<dbReference type="RefSeq" id="WP_157484228.1">
    <property type="nucleotide sequence ID" value="NZ_WOWP01000057.1"/>
</dbReference>
<dbReference type="PANTHER" id="PTHR35861">
    <property type="match status" value="1"/>
</dbReference>
<dbReference type="InterPro" id="IPR035089">
    <property type="entry name" value="Phage_sheath_subtilisin"/>
</dbReference>
<dbReference type="Pfam" id="PF17482">
    <property type="entry name" value="Phage_sheath_1C"/>
    <property type="match status" value="1"/>
</dbReference>
<dbReference type="Pfam" id="PF04984">
    <property type="entry name" value="Phage_sheath_1"/>
    <property type="match status" value="1"/>
</dbReference>
<dbReference type="InterPro" id="IPR020287">
    <property type="entry name" value="Tail_sheath_C"/>
</dbReference>
<organism evidence="4 5">
    <name type="scientific">Flavobacterium rakeshii</name>
    <dbReference type="NCBI Taxonomy" id="1038845"/>
    <lineage>
        <taxon>Bacteria</taxon>
        <taxon>Pseudomonadati</taxon>
        <taxon>Bacteroidota</taxon>
        <taxon>Flavobacteriia</taxon>
        <taxon>Flavobacteriales</taxon>
        <taxon>Flavobacteriaceae</taxon>
        <taxon>Flavobacterium</taxon>
    </lineage>
</organism>
<accession>A0A6N8HGP7</accession>
<comment type="caution">
    <text evidence="4">The sequence shown here is derived from an EMBL/GenBank/DDBJ whole genome shotgun (WGS) entry which is preliminary data.</text>
</comment>
<evidence type="ECO:0000259" key="3">
    <source>
        <dbReference type="Pfam" id="PF17482"/>
    </source>
</evidence>
<dbReference type="OrthoDB" id="9767864at2"/>
<reference evidence="4 5" key="1">
    <citation type="submission" date="2019-12" db="EMBL/GenBank/DDBJ databases">
        <authorList>
            <person name="Sun J.-Q."/>
        </authorList>
    </citation>
    <scope>NUCLEOTIDE SEQUENCE [LARGE SCALE GENOMIC DNA]</scope>
    <source>
        <strain evidence="4 5">JCM 17928</strain>
    </source>
</reference>
<dbReference type="EMBL" id="WOWP01000057">
    <property type="protein sequence ID" value="MUV04925.1"/>
    <property type="molecule type" value="Genomic_DNA"/>
</dbReference>
<gene>
    <name evidence="4" type="ORF">GN157_14510</name>
</gene>
<dbReference type="PANTHER" id="PTHR35861:SF1">
    <property type="entry name" value="PHAGE TAIL SHEATH PROTEIN"/>
    <property type="match status" value="1"/>
</dbReference>
<proteinExistence type="inferred from homology"/>
<sequence>MLESNIKTPGVYINEINAFPNSVVPVPTAVPAFIGYTPQAEYEGKSYTNKVQKITSFSEFKAIYCIPDAAPPADPSKQYNPQYYLVKQEAQPASGDYLQVNGTFYSVVSDPNTIYYLYNSIRLFYQNGGGDAYIISVGGYGKPSGTPGAIGKNIINPNVKLNELLNGLALLQNENEPTMYICPEATLLSVSDNGTLMQKMLLQCTQKENPISIFDIIGGNNPDPTLYTNDIETFKNNTGNNGLDYGAAYYPFVGTTVTQSNEIDYTNLFGGDIKQLATILTEADGNSDTLNQLLDTIQNPGKDPLTVSQYNNALINASKKYHEIINHILADVNILPPSGGMAGVITVTDNETGVWQAPANKTIVGANTLPIKLNDSQQANLNVDSVTGKSINAIRFFNGQGILIWGARTLDGNSNDWRYISVRRTVSFIQQSCKLAMKAYVFEPNTVNTWSAVKSSISNFLISVWKEGGLQGATAADAFSVQCGLGTTMTSDDIINGVMNVTIKVAVTHPAEFIVITLQQQMATGN</sequence>
<comment type="similarity">
    <text evidence="1">Belongs to the myoviridae tail sheath protein family.</text>
</comment>
<dbReference type="InterPro" id="IPR052042">
    <property type="entry name" value="Tail_sheath_structural"/>
</dbReference>
<feature type="domain" description="Tail sheath protein subtilisin-like" evidence="2">
    <location>
        <begin position="305"/>
        <end position="410"/>
    </location>
</feature>
<evidence type="ECO:0000313" key="4">
    <source>
        <dbReference type="EMBL" id="MUV04925.1"/>
    </source>
</evidence>
<protein>
    <submittedName>
        <fullName evidence="4">Phage tail sheath family protein</fullName>
    </submittedName>
</protein>
<evidence type="ECO:0000313" key="5">
    <source>
        <dbReference type="Proteomes" id="UP000433945"/>
    </source>
</evidence>
<dbReference type="AlphaFoldDB" id="A0A6N8HGP7"/>
<name>A0A6N8HGP7_9FLAO</name>
<feature type="domain" description="Tail sheath protein C-terminal" evidence="3">
    <location>
        <begin position="414"/>
        <end position="520"/>
    </location>
</feature>
<dbReference type="Proteomes" id="UP000433945">
    <property type="component" value="Unassembled WGS sequence"/>
</dbReference>
<evidence type="ECO:0000256" key="1">
    <source>
        <dbReference type="ARBA" id="ARBA00008005"/>
    </source>
</evidence>
<evidence type="ECO:0000259" key="2">
    <source>
        <dbReference type="Pfam" id="PF04984"/>
    </source>
</evidence>